<dbReference type="EMBL" id="UZWD01000023">
    <property type="protein sequence ID" value="VDS04572.1"/>
    <property type="molecule type" value="Genomic_DNA"/>
</dbReference>
<reference evidence="1 2" key="1">
    <citation type="submission" date="2018-12" db="EMBL/GenBank/DDBJ databases">
        <authorList>
            <person name="Criscuolo A."/>
        </authorList>
    </citation>
    <scope>NUCLEOTIDE SEQUENCE [LARGE SCALE GENOMIC DNA]</scope>
    <source>
        <strain evidence="1">ACIP1116281</strain>
    </source>
</reference>
<keyword evidence="2" id="KW-1185">Reference proteome</keyword>
<dbReference type="InterPro" id="IPR021439">
    <property type="entry name" value="DUF3088"/>
</dbReference>
<gene>
    <name evidence="1" type="ORF">DEVEQU_01711</name>
</gene>
<evidence type="ECO:0000313" key="1">
    <source>
        <dbReference type="EMBL" id="VDS04572.1"/>
    </source>
</evidence>
<protein>
    <recommendedName>
        <fullName evidence="3">DUF3088 domain-containing protein</fullName>
    </recommendedName>
</protein>
<organism evidence="1 2">
    <name type="scientific">Devosia equisanguinis</name>
    <dbReference type="NCBI Taxonomy" id="2490941"/>
    <lineage>
        <taxon>Bacteria</taxon>
        <taxon>Pseudomonadati</taxon>
        <taxon>Pseudomonadota</taxon>
        <taxon>Alphaproteobacteria</taxon>
        <taxon>Hyphomicrobiales</taxon>
        <taxon>Devosiaceae</taxon>
        <taxon>Devosia</taxon>
    </lineage>
</organism>
<evidence type="ECO:0000313" key="2">
    <source>
        <dbReference type="Proteomes" id="UP000268844"/>
    </source>
</evidence>
<dbReference type="Pfam" id="PF11287">
    <property type="entry name" value="DUF3088"/>
    <property type="match status" value="1"/>
</dbReference>
<sequence length="124" mass="13636">MTALADDTLYLIAPDFHVPGREDGPFVCPFCNQIEGLLASFPQLALDIEVVRVPFPRPRAAVVALVGEENQALPLLILGEDPPADAHQYGDIRFIADTDRILDLLATRHGFPRLLRPLTQPVEA</sequence>
<name>A0A3S4GHE9_9HYPH</name>
<evidence type="ECO:0008006" key="3">
    <source>
        <dbReference type="Google" id="ProtNLM"/>
    </source>
</evidence>
<dbReference type="Proteomes" id="UP000268844">
    <property type="component" value="Unassembled WGS sequence"/>
</dbReference>
<proteinExistence type="predicted"/>
<dbReference type="AlphaFoldDB" id="A0A3S4GHE9"/>
<accession>A0A3S4GHE9</accession>